<dbReference type="EMBL" id="CP126208">
    <property type="protein sequence ID" value="WIA08992.1"/>
    <property type="molecule type" value="Genomic_DNA"/>
</dbReference>
<keyword evidence="3" id="KW-1185">Reference proteome</keyword>
<proteinExistence type="predicted"/>
<evidence type="ECO:0000256" key="1">
    <source>
        <dbReference type="SAM" id="MobiDB-lite"/>
    </source>
</evidence>
<name>A0ABY8TIR9_TETOB</name>
<dbReference type="Proteomes" id="UP001244341">
    <property type="component" value="Chromosome 1b"/>
</dbReference>
<evidence type="ECO:0000313" key="3">
    <source>
        <dbReference type="Proteomes" id="UP001244341"/>
    </source>
</evidence>
<reference evidence="2 3" key="1">
    <citation type="submission" date="2023-05" db="EMBL/GenBank/DDBJ databases">
        <title>A 100% complete, gapless, phased diploid assembly of the Scenedesmus obliquus UTEX 3031 genome.</title>
        <authorList>
            <person name="Biondi T.C."/>
            <person name="Hanschen E.R."/>
            <person name="Kwon T."/>
            <person name="Eng W."/>
            <person name="Kruse C.P.S."/>
            <person name="Koehler S.I."/>
            <person name="Kunde Y."/>
            <person name="Gleasner C.D."/>
            <person name="You Mak K.T."/>
            <person name="Polle J."/>
            <person name="Hovde B.T."/>
            <person name="Starkenburg S.R."/>
        </authorList>
    </citation>
    <scope>NUCLEOTIDE SEQUENCE [LARGE SCALE GENOMIC DNA]</scope>
    <source>
        <strain evidence="2 3">DOE0152z</strain>
    </source>
</reference>
<dbReference type="PANTHER" id="PTHR36004:SF1">
    <property type="entry name" value="AT-RICH INTERACTIVE DOMAIN PROTEIN"/>
    <property type="match status" value="1"/>
</dbReference>
<dbReference type="PANTHER" id="PTHR36004">
    <property type="entry name" value="AT-RICH INTERACTIVE DOMAIN PROTEIN"/>
    <property type="match status" value="1"/>
</dbReference>
<evidence type="ECO:0000313" key="2">
    <source>
        <dbReference type="EMBL" id="WIA08992.1"/>
    </source>
</evidence>
<feature type="region of interest" description="Disordered" evidence="1">
    <location>
        <begin position="32"/>
        <end position="67"/>
    </location>
</feature>
<gene>
    <name evidence="2" type="ORF">OEZ85_008406</name>
</gene>
<organism evidence="2 3">
    <name type="scientific">Tetradesmus obliquus</name>
    <name type="common">Green alga</name>
    <name type="synonym">Acutodesmus obliquus</name>
    <dbReference type="NCBI Taxonomy" id="3088"/>
    <lineage>
        <taxon>Eukaryota</taxon>
        <taxon>Viridiplantae</taxon>
        <taxon>Chlorophyta</taxon>
        <taxon>core chlorophytes</taxon>
        <taxon>Chlorophyceae</taxon>
        <taxon>CS clade</taxon>
        <taxon>Sphaeropleales</taxon>
        <taxon>Scenedesmaceae</taxon>
        <taxon>Tetradesmus</taxon>
    </lineage>
</organism>
<accession>A0ABY8TIR9</accession>
<protein>
    <submittedName>
        <fullName evidence="2">Uncharacterized protein</fullName>
    </submittedName>
</protein>
<feature type="compositionally biased region" description="Low complexity" evidence="1">
    <location>
        <begin position="37"/>
        <end position="67"/>
    </location>
</feature>
<sequence length="170" mass="17637">MAHASARGQAGACGIAHSSRLAVSSRVVCRARKAQKQQDQQQSTPQEAAPAPAAAPSSSAPEVPVQPVTREFSALGSKVVESNVAFKGPEDEPDFWEGNQFENFGKALENYFIPGLIVLGIVCGGIAAKTYNEGATTFVKTPTGPDAEPTIIIATPDAESGLSAPTLLSE</sequence>